<dbReference type="PANTHER" id="PTHR11070:SF2">
    <property type="entry name" value="ATP-DEPENDENT DNA HELICASE SRS2"/>
    <property type="match status" value="1"/>
</dbReference>
<keyword evidence="5" id="KW-0413">Isomerase</keyword>
<feature type="domain" description="UvrD-like helicase C-terminal" evidence="12">
    <location>
        <begin position="513"/>
        <end position="779"/>
    </location>
</feature>
<dbReference type="InterPro" id="IPR014016">
    <property type="entry name" value="UvrD-like_ATP-bd"/>
</dbReference>
<dbReference type="SUPFAM" id="SSF52540">
    <property type="entry name" value="P-loop containing nucleoside triphosphate hydrolases"/>
    <property type="match status" value="1"/>
</dbReference>
<comment type="catalytic activity">
    <reaction evidence="6">
        <text>Couples ATP hydrolysis with the unwinding of duplex DNA by translocating in the 3'-5' direction.</text>
        <dbReference type="EC" id="5.6.2.4"/>
    </reaction>
</comment>
<dbReference type="Proteomes" id="UP000600214">
    <property type="component" value="Unassembled WGS sequence"/>
</dbReference>
<dbReference type="EC" id="5.6.2.4" evidence="7"/>
<dbReference type="RefSeq" id="WP_188930032.1">
    <property type="nucleotide sequence ID" value="NZ_BMIA01000001.1"/>
</dbReference>
<dbReference type="PROSITE" id="PS51198">
    <property type="entry name" value="UVRD_HELICASE_ATP_BIND"/>
    <property type="match status" value="1"/>
</dbReference>
<evidence type="ECO:0000259" key="11">
    <source>
        <dbReference type="PROSITE" id="PS51198"/>
    </source>
</evidence>
<organism evidence="13 14">
    <name type="scientific">Dyadobacter endophyticus</name>
    <dbReference type="NCBI Taxonomy" id="1749036"/>
    <lineage>
        <taxon>Bacteria</taxon>
        <taxon>Pseudomonadati</taxon>
        <taxon>Bacteroidota</taxon>
        <taxon>Cytophagia</taxon>
        <taxon>Cytophagales</taxon>
        <taxon>Spirosomataceae</taxon>
        <taxon>Dyadobacter</taxon>
    </lineage>
</organism>
<evidence type="ECO:0000259" key="12">
    <source>
        <dbReference type="PROSITE" id="PS51217"/>
    </source>
</evidence>
<evidence type="ECO:0000256" key="2">
    <source>
        <dbReference type="ARBA" id="ARBA00022801"/>
    </source>
</evidence>
<dbReference type="GO" id="GO:0004386">
    <property type="term" value="F:helicase activity"/>
    <property type="evidence" value="ECO:0007669"/>
    <property type="project" value="UniProtKB-KW"/>
</dbReference>
<protein>
    <recommendedName>
        <fullName evidence="7">DNA 3'-5' helicase</fullName>
        <ecNumber evidence="7">5.6.2.4</ecNumber>
    </recommendedName>
    <alternativeName>
        <fullName evidence="8">DNA 3'-5' helicase II</fullName>
    </alternativeName>
</protein>
<evidence type="ECO:0000313" key="14">
    <source>
        <dbReference type="Proteomes" id="UP000600214"/>
    </source>
</evidence>
<dbReference type="InterPro" id="IPR014017">
    <property type="entry name" value="DNA_helicase_UvrD-like_C"/>
</dbReference>
<evidence type="ECO:0000256" key="4">
    <source>
        <dbReference type="ARBA" id="ARBA00022840"/>
    </source>
</evidence>
<comment type="caution">
    <text evidence="13">The sequence shown here is derived from an EMBL/GenBank/DDBJ whole genome shotgun (WGS) entry which is preliminary data.</text>
</comment>
<keyword evidence="2 10" id="KW-0378">Hydrolase</keyword>
<feature type="binding site" evidence="10">
    <location>
        <begin position="7"/>
        <end position="14"/>
    </location>
    <ligand>
        <name>ATP</name>
        <dbReference type="ChEBI" id="CHEBI:30616"/>
    </ligand>
</feature>
<evidence type="ECO:0000256" key="1">
    <source>
        <dbReference type="ARBA" id="ARBA00022741"/>
    </source>
</evidence>
<feature type="domain" description="UvrD-like helicase ATP-binding" evidence="11">
    <location>
        <begin position="1"/>
        <end position="498"/>
    </location>
</feature>
<evidence type="ECO:0000256" key="10">
    <source>
        <dbReference type="PROSITE-ProRule" id="PRU00560"/>
    </source>
</evidence>
<comment type="catalytic activity">
    <reaction evidence="9">
        <text>ATP + H2O = ADP + phosphate + H(+)</text>
        <dbReference type="Rhea" id="RHEA:13065"/>
        <dbReference type="ChEBI" id="CHEBI:15377"/>
        <dbReference type="ChEBI" id="CHEBI:15378"/>
        <dbReference type="ChEBI" id="CHEBI:30616"/>
        <dbReference type="ChEBI" id="CHEBI:43474"/>
        <dbReference type="ChEBI" id="CHEBI:456216"/>
        <dbReference type="EC" id="5.6.2.4"/>
    </reaction>
</comment>
<dbReference type="PANTHER" id="PTHR11070">
    <property type="entry name" value="UVRD / RECB / PCRA DNA HELICASE FAMILY MEMBER"/>
    <property type="match status" value="1"/>
</dbReference>
<keyword evidence="14" id="KW-1185">Reference proteome</keyword>
<evidence type="ECO:0000256" key="6">
    <source>
        <dbReference type="ARBA" id="ARBA00034617"/>
    </source>
</evidence>
<dbReference type="Pfam" id="PF00580">
    <property type="entry name" value="UvrD-helicase"/>
    <property type="match status" value="1"/>
</dbReference>
<evidence type="ECO:0000256" key="7">
    <source>
        <dbReference type="ARBA" id="ARBA00034808"/>
    </source>
</evidence>
<evidence type="ECO:0000256" key="3">
    <source>
        <dbReference type="ARBA" id="ARBA00022806"/>
    </source>
</evidence>
<evidence type="ECO:0000313" key="13">
    <source>
        <dbReference type="EMBL" id="GGH27958.1"/>
    </source>
</evidence>
<dbReference type="Pfam" id="PF13361">
    <property type="entry name" value="UvrD_C"/>
    <property type="match status" value="1"/>
</dbReference>
<dbReference type="PROSITE" id="PS51217">
    <property type="entry name" value="UVRD_HELICASE_CTER"/>
    <property type="match status" value="1"/>
</dbReference>
<reference evidence="14" key="1">
    <citation type="journal article" date="2019" name="Int. J. Syst. Evol. Microbiol.">
        <title>The Global Catalogue of Microorganisms (GCM) 10K type strain sequencing project: providing services to taxonomists for standard genome sequencing and annotation.</title>
        <authorList>
            <consortium name="The Broad Institute Genomics Platform"/>
            <consortium name="The Broad Institute Genome Sequencing Center for Infectious Disease"/>
            <person name="Wu L."/>
            <person name="Ma J."/>
        </authorList>
    </citation>
    <scope>NUCLEOTIDE SEQUENCE [LARGE SCALE GENOMIC DNA]</scope>
    <source>
        <strain evidence="14">CGMCC 1.15288</strain>
    </source>
</reference>
<dbReference type="InterPro" id="IPR000212">
    <property type="entry name" value="DNA_helicase_UvrD/REP"/>
</dbReference>
<keyword evidence="4 10" id="KW-0067">ATP-binding</keyword>
<dbReference type="Gene3D" id="3.40.50.300">
    <property type="entry name" value="P-loop containing nucleotide triphosphate hydrolases"/>
    <property type="match status" value="4"/>
</dbReference>
<dbReference type="InterPro" id="IPR027417">
    <property type="entry name" value="P-loop_NTPase"/>
</dbReference>
<name>A0ABQ1YJT2_9BACT</name>
<keyword evidence="1 10" id="KW-0547">Nucleotide-binding</keyword>
<keyword evidence="3 10" id="KW-0347">Helicase</keyword>
<dbReference type="EMBL" id="BMIA01000001">
    <property type="protein sequence ID" value="GGH27958.1"/>
    <property type="molecule type" value="Genomic_DNA"/>
</dbReference>
<sequence length="1116" mass="129718">MFKVYSSSAGSGKTYTLTKEYLKLALHSNSELYFRHILAVTFTNAAANEMKDRILLMLRTFSAYTETDTKPHPMMRDVVVEMYPDTEHDTGLFTGACQLIAARAQMVFGQILHRYSDFSVMTIDKFTQRLISSFTDELGIPFVFETQLDGDLLDDAVDRLLARIGQEGEEVLTDIVEKYYRENAEEGKNWGALPMQIRDTAGTLLSEQSYLQMKRVEDLKMEDWIIVRKQMRDFVRGREEMMTRDAKNAFELIQSTYLSEKDFHQSGRGIYGYFRDRAEGKKLWMEPNSYVYKTIGEGVWYGAKTPAPIRDEIERLRIDLENYFHQIENIRSVETGKITLYNQLDRHIYNLSLLGEIRKEFDALLKQNNQVHISDFNRKIVDIVAREPVPFIFERLGEKYNHILVDEFQDTSKLQFANLLPLIENALSSGFFNLIVGDAKQSIYRFRGGDMDLILHLAQNQVMRLGSILGNSPFNEERLFALDNYLHINHLKTNRRSFREVTEFNNRFFAFIADSLGDEYPLIREVYDEHFSQEIPEGVSEGGHVEIEFLEMNEATEEGAGESSSDPISRRGFELVSGLRKEGYHWRDIAILCRKKKEATTLANTLKEAGFPLISDDALSLAYSRSVHFIISFMKVLHSSDHRLARYEAAYLFHQVIRRQNPAPHEYEEIRVLCEARGLDSFLEYFRKWDIGITSFKMRQVSVFELTELLMQQFGLFKQQLESEYLFRFLDVVLEFGNRKSNHLGDFLNYWESARYKFSITVPEGTDAIRITTIHKSKGLEYPVVIIPYAQWKVTPNARLDRLWVDMDEVDYQEIRLEDKPHYTNAKLRSSMVSVVKELENTVVGEQYREERMRTLIENLNLLYVAFTRPVQRLYVLAKRERRWESGQQINHWLRDYLNQEGVTPAWDETISQYVISGMPAAGDPAAEGSGVLRHAHVSGGTSPFVLNNILSNDRTESLRLRRMADRIFDVQTFEPRHDRLQKMRYLLTRLRTISDLPEALEKLVGEGIFTRKETREIEDLTLSLLQDPSLQALYQDENHIQINRELLVPGGKMLHIDRLVQRPDGGYIFMSFVGGNSADEPRRHLKKLIRTFTESGKQSRGVLITLEDELTEWVE</sequence>
<proteinExistence type="predicted"/>
<evidence type="ECO:0000256" key="5">
    <source>
        <dbReference type="ARBA" id="ARBA00023235"/>
    </source>
</evidence>
<gene>
    <name evidence="13" type="ORF">GCM10007423_14160</name>
</gene>
<evidence type="ECO:0000256" key="8">
    <source>
        <dbReference type="ARBA" id="ARBA00034923"/>
    </source>
</evidence>
<evidence type="ECO:0000256" key="9">
    <source>
        <dbReference type="ARBA" id="ARBA00048988"/>
    </source>
</evidence>
<accession>A0ABQ1YJT2</accession>